<dbReference type="PANTHER" id="PTHR46401">
    <property type="entry name" value="GLYCOSYLTRANSFERASE WBBK-RELATED"/>
    <property type="match status" value="1"/>
</dbReference>
<dbReference type="AlphaFoldDB" id="A0A538T176"/>
<dbReference type="Pfam" id="PF13439">
    <property type="entry name" value="Glyco_transf_4"/>
    <property type="match status" value="1"/>
</dbReference>
<keyword evidence="1 4" id="KW-0808">Transferase</keyword>
<reference evidence="4 5" key="1">
    <citation type="journal article" date="2019" name="Nat. Microbiol.">
        <title>Mediterranean grassland soil C-N compound turnover is dependent on rainfall and depth, and is mediated by genomically divergent microorganisms.</title>
        <authorList>
            <person name="Diamond S."/>
            <person name="Andeer P.F."/>
            <person name="Li Z."/>
            <person name="Crits-Christoph A."/>
            <person name="Burstein D."/>
            <person name="Anantharaman K."/>
            <person name="Lane K.R."/>
            <person name="Thomas B.C."/>
            <person name="Pan C."/>
            <person name="Northen T.R."/>
            <person name="Banfield J.F."/>
        </authorList>
    </citation>
    <scope>NUCLEOTIDE SEQUENCE [LARGE SCALE GENOMIC DNA]</scope>
    <source>
        <strain evidence="4">WS_6</strain>
    </source>
</reference>
<dbReference type="GO" id="GO:0009103">
    <property type="term" value="P:lipopolysaccharide biosynthetic process"/>
    <property type="evidence" value="ECO:0007669"/>
    <property type="project" value="TreeGrafter"/>
</dbReference>
<dbReference type="SUPFAM" id="SSF53756">
    <property type="entry name" value="UDP-Glycosyltransferase/glycogen phosphorylase"/>
    <property type="match status" value="1"/>
</dbReference>
<evidence type="ECO:0000259" key="2">
    <source>
        <dbReference type="Pfam" id="PF00534"/>
    </source>
</evidence>
<gene>
    <name evidence="4" type="ORF">E6K76_11055</name>
</gene>
<proteinExistence type="predicted"/>
<dbReference type="CDD" id="cd03809">
    <property type="entry name" value="GT4_MtfB-like"/>
    <property type="match status" value="1"/>
</dbReference>
<dbReference type="InterPro" id="IPR028098">
    <property type="entry name" value="Glyco_trans_4-like_N"/>
</dbReference>
<dbReference type="InterPro" id="IPR001296">
    <property type="entry name" value="Glyco_trans_1"/>
</dbReference>
<evidence type="ECO:0000313" key="5">
    <source>
        <dbReference type="Proteomes" id="UP000316852"/>
    </source>
</evidence>
<dbReference type="GO" id="GO:0016757">
    <property type="term" value="F:glycosyltransferase activity"/>
    <property type="evidence" value="ECO:0007669"/>
    <property type="project" value="InterPro"/>
</dbReference>
<feature type="domain" description="Glycosyl transferase family 1" evidence="2">
    <location>
        <begin position="219"/>
        <end position="372"/>
    </location>
</feature>
<comment type="caution">
    <text evidence="4">The sequence shown here is derived from an EMBL/GenBank/DDBJ whole genome shotgun (WGS) entry which is preliminary data.</text>
</comment>
<evidence type="ECO:0000313" key="4">
    <source>
        <dbReference type="EMBL" id="TMQ57274.1"/>
    </source>
</evidence>
<name>A0A538T176_UNCEI</name>
<organism evidence="4 5">
    <name type="scientific">Eiseniibacteriota bacterium</name>
    <dbReference type="NCBI Taxonomy" id="2212470"/>
    <lineage>
        <taxon>Bacteria</taxon>
        <taxon>Candidatus Eiseniibacteriota</taxon>
    </lineage>
</organism>
<dbReference type="Proteomes" id="UP000316852">
    <property type="component" value="Unassembled WGS sequence"/>
</dbReference>
<feature type="domain" description="Glycosyltransferase subfamily 4-like N-terminal" evidence="3">
    <location>
        <begin position="44"/>
        <end position="199"/>
    </location>
</feature>
<protein>
    <submittedName>
        <fullName evidence="4">Glycosyltransferase family 4 protein</fullName>
    </submittedName>
</protein>
<evidence type="ECO:0000256" key="1">
    <source>
        <dbReference type="ARBA" id="ARBA00022679"/>
    </source>
</evidence>
<sequence length="399" mass="43731">MLARLAEAVHGVSVPVRRASGEELPRAGRASLRIGVDARKLRDGGIGTYIRNLLTVFFERKDGHRFVVFLLEQDLGAIASAGSPAEEVKVSAGKYSVSEHWLLARAARRARVDLYHSPHYTLPLPIHCPAIVTVHDLIHVRFARFFPAGAGIYARTIAGAAVRKARIVLVDSTHVKNDVMEILGVPRDRVRIVPLGISKEFTRRSTEDADRFLRERALPSAYFLYVGARKKHKNLALLIDALERLPRSERLPLVLSGPPWRLGHPLAQRAVRAGVSTCIHFSGPLNNDDDLALLYSGAALYVQPSLDEGFGLPPLEAMACGTPVLSSSAGALKETLGDAAALLPPSEPEVWAEAMTDLLQNSARRENLVRRGIARARAFSWERTAELTMEAYREAMNGG</sequence>
<dbReference type="Gene3D" id="3.40.50.2000">
    <property type="entry name" value="Glycogen Phosphorylase B"/>
    <property type="match status" value="2"/>
</dbReference>
<dbReference type="PANTHER" id="PTHR46401:SF2">
    <property type="entry name" value="GLYCOSYLTRANSFERASE WBBK-RELATED"/>
    <property type="match status" value="1"/>
</dbReference>
<accession>A0A538T176</accession>
<dbReference type="EMBL" id="VBOW01000067">
    <property type="protein sequence ID" value="TMQ57274.1"/>
    <property type="molecule type" value="Genomic_DNA"/>
</dbReference>
<evidence type="ECO:0000259" key="3">
    <source>
        <dbReference type="Pfam" id="PF13439"/>
    </source>
</evidence>
<dbReference type="Pfam" id="PF00534">
    <property type="entry name" value="Glycos_transf_1"/>
    <property type="match status" value="1"/>
</dbReference>